<evidence type="ECO:0000256" key="2">
    <source>
        <dbReference type="ARBA" id="ARBA00023027"/>
    </source>
</evidence>
<dbReference type="EMBL" id="BAAAQK010000001">
    <property type="protein sequence ID" value="GAA1826739.1"/>
    <property type="molecule type" value="Genomic_DNA"/>
</dbReference>
<dbReference type="Gene3D" id="3.30.9.20">
    <property type="match status" value="1"/>
</dbReference>
<gene>
    <name evidence="4" type="ORF">GCM10009836_00400</name>
</gene>
<keyword evidence="4" id="KW-0503">Monooxygenase</keyword>
<evidence type="ECO:0000256" key="1">
    <source>
        <dbReference type="ARBA" id="ARBA00023002"/>
    </source>
</evidence>
<evidence type="ECO:0000259" key="3">
    <source>
        <dbReference type="Pfam" id="PF01494"/>
    </source>
</evidence>
<dbReference type="RefSeq" id="WP_344411421.1">
    <property type="nucleotide sequence ID" value="NZ_BAAAQK010000001.1"/>
</dbReference>
<dbReference type="PRINTS" id="PR00420">
    <property type="entry name" value="RNGMNOXGNASE"/>
</dbReference>
<dbReference type="InterPro" id="IPR050631">
    <property type="entry name" value="PheA/TfdB_FAD_monoxygenase"/>
</dbReference>
<evidence type="ECO:0000313" key="4">
    <source>
        <dbReference type="EMBL" id="GAA1826739.1"/>
    </source>
</evidence>
<keyword evidence="5" id="KW-1185">Reference proteome</keyword>
<dbReference type="PANTHER" id="PTHR43476:SF4">
    <property type="entry name" value="BLR0106 PROTEIN"/>
    <property type="match status" value="1"/>
</dbReference>
<dbReference type="Proteomes" id="UP001500449">
    <property type="component" value="Unassembled WGS sequence"/>
</dbReference>
<dbReference type="SUPFAM" id="SSF51905">
    <property type="entry name" value="FAD/NAD(P)-binding domain"/>
    <property type="match status" value="1"/>
</dbReference>
<comment type="caution">
    <text evidence="4">The sequence shown here is derived from an EMBL/GenBank/DDBJ whole genome shotgun (WGS) entry which is preliminary data.</text>
</comment>
<name>A0ABN2MGQ2_9PSEU</name>
<dbReference type="GO" id="GO:0004497">
    <property type="term" value="F:monooxygenase activity"/>
    <property type="evidence" value="ECO:0007669"/>
    <property type="project" value="UniProtKB-KW"/>
</dbReference>
<evidence type="ECO:0000313" key="5">
    <source>
        <dbReference type="Proteomes" id="UP001500449"/>
    </source>
</evidence>
<keyword evidence="2" id="KW-0520">NAD</keyword>
<feature type="domain" description="FAD-binding" evidence="3">
    <location>
        <begin position="112"/>
        <end position="321"/>
    </location>
</feature>
<dbReference type="PANTHER" id="PTHR43476">
    <property type="entry name" value="3-(3-HYDROXY-PHENYL)PROPIONATE/3-HYDROXYCINNAMIC ACID HYDROXYLASE"/>
    <property type="match status" value="1"/>
</dbReference>
<dbReference type="Pfam" id="PF01494">
    <property type="entry name" value="FAD_binding_3"/>
    <property type="match status" value="1"/>
</dbReference>
<reference evidence="4 5" key="1">
    <citation type="journal article" date="2019" name="Int. J. Syst. Evol. Microbiol.">
        <title>The Global Catalogue of Microorganisms (GCM) 10K type strain sequencing project: providing services to taxonomists for standard genome sequencing and annotation.</title>
        <authorList>
            <consortium name="The Broad Institute Genomics Platform"/>
            <consortium name="The Broad Institute Genome Sequencing Center for Infectious Disease"/>
            <person name="Wu L."/>
            <person name="Ma J."/>
        </authorList>
    </citation>
    <scope>NUCLEOTIDE SEQUENCE [LARGE SCALE GENOMIC DNA]</scope>
    <source>
        <strain evidence="4 5">JCM 16009</strain>
    </source>
</reference>
<organism evidence="4 5">
    <name type="scientific">Pseudonocardia ailaonensis</name>
    <dbReference type="NCBI Taxonomy" id="367279"/>
    <lineage>
        <taxon>Bacteria</taxon>
        <taxon>Bacillati</taxon>
        <taxon>Actinomycetota</taxon>
        <taxon>Actinomycetes</taxon>
        <taxon>Pseudonocardiales</taxon>
        <taxon>Pseudonocardiaceae</taxon>
        <taxon>Pseudonocardia</taxon>
    </lineage>
</organism>
<dbReference type="InterPro" id="IPR002938">
    <property type="entry name" value="FAD-bd"/>
</dbReference>
<keyword evidence="1" id="KW-0560">Oxidoreductase</keyword>
<proteinExistence type="predicted"/>
<protein>
    <submittedName>
        <fullName evidence="4">FAD-dependent monooxygenase</fullName>
    </submittedName>
</protein>
<sequence>MKVLVVGGGPGGLFFGILLRRARPDVAVHVVEQNPEGASYGWGIGLTDSALDALRPSAPDVVDDLAADIDVTDQMEVGLDGETLRVTASAFSRTGRIQLLATLQRWARAEGVTFAFAQRLEDSAELAGWDLVVGADGVNSRVRDIYADVFKPEISFGNNWFAWYGTSRLFTAPSIIVLRRPEGVAVSHASQYTADRSNFVVELTPRVFRSGGFEHLDEEESRRRCEAMFAGSLEGHPLYTNKSLWFQPKFVRCTGSWSHENVTLLGDALHTVHPSLGSGTRFAMRDAAYLVEALAAAGWDVPRGLRGYEESRRGTAEAFQRAAVRSIGWYEGLQSRPPRDLTTMTLEYIMRTGRVRYEEFRRNNPEMMRAYEELR</sequence>
<dbReference type="Gene3D" id="3.50.50.60">
    <property type="entry name" value="FAD/NAD(P)-binding domain"/>
    <property type="match status" value="1"/>
</dbReference>
<dbReference type="InterPro" id="IPR036188">
    <property type="entry name" value="FAD/NAD-bd_sf"/>
</dbReference>
<accession>A0ABN2MGQ2</accession>